<comment type="caution">
    <text evidence="2">The sequence shown here is derived from an EMBL/GenBank/DDBJ whole genome shotgun (WGS) entry which is preliminary data.</text>
</comment>
<dbReference type="GO" id="GO:0016791">
    <property type="term" value="F:phosphatase activity"/>
    <property type="evidence" value="ECO:0007669"/>
    <property type="project" value="TreeGrafter"/>
</dbReference>
<evidence type="ECO:0000256" key="1">
    <source>
        <dbReference type="PIRSR" id="PIRSR613078-2"/>
    </source>
</evidence>
<evidence type="ECO:0000313" key="3">
    <source>
        <dbReference type="Proteomes" id="UP000034127"/>
    </source>
</evidence>
<proteinExistence type="predicted"/>
<dbReference type="InterPro" id="IPR050275">
    <property type="entry name" value="PGM_Phosphatase"/>
</dbReference>
<dbReference type="AlphaFoldDB" id="A0A0G0DUI2"/>
<dbReference type="SUPFAM" id="SSF53254">
    <property type="entry name" value="Phosphoglycerate mutase-like"/>
    <property type="match status" value="1"/>
</dbReference>
<evidence type="ECO:0000313" key="2">
    <source>
        <dbReference type="EMBL" id="KKP66665.1"/>
    </source>
</evidence>
<sequence>MIIYLIRHGQIDNPKKIFYGRSLDLLLSTEGKNQIVDLAKKINTIGDRIERIYTSPLKRALDTSKILSRDLKSHPDISINQDLIDVYIPALVGQNLKLRKTIHQSGNDEYGQKYTRLGNESRSHIVKRMTDAFKTIVDNSKCNVIAIVSHGDPIRFLLYKLTHSYTKFIPPMNKLVKSDYLEKGRAFKLIVDKSVNLKEVKMI</sequence>
<dbReference type="EMBL" id="LBPX01000029">
    <property type="protein sequence ID" value="KKP66665.1"/>
    <property type="molecule type" value="Genomic_DNA"/>
</dbReference>
<accession>A0A0G0DUI2</accession>
<dbReference type="Pfam" id="PF00300">
    <property type="entry name" value="His_Phos_1"/>
    <property type="match status" value="1"/>
</dbReference>
<dbReference type="Proteomes" id="UP000034127">
    <property type="component" value="Unassembled WGS sequence"/>
</dbReference>
<gene>
    <name evidence="2" type="ORF">UR63_C0029G0003</name>
</gene>
<dbReference type="InterPro" id="IPR029033">
    <property type="entry name" value="His_PPase_superfam"/>
</dbReference>
<dbReference type="PANTHER" id="PTHR48100:SF1">
    <property type="entry name" value="HISTIDINE PHOSPHATASE FAMILY PROTEIN-RELATED"/>
    <property type="match status" value="1"/>
</dbReference>
<protein>
    <submittedName>
        <fullName evidence="2">Alpha-ribazole-5-phosphate phosphatase</fullName>
    </submittedName>
</protein>
<dbReference type="Gene3D" id="3.40.50.1240">
    <property type="entry name" value="Phosphoglycerate mutase-like"/>
    <property type="match status" value="1"/>
</dbReference>
<name>A0A0G0DUI2_9BACT</name>
<reference evidence="2 3" key="1">
    <citation type="journal article" date="2015" name="Nature">
        <title>rRNA introns, odd ribosomes, and small enigmatic genomes across a large radiation of phyla.</title>
        <authorList>
            <person name="Brown C.T."/>
            <person name="Hug L.A."/>
            <person name="Thomas B.C."/>
            <person name="Sharon I."/>
            <person name="Castelle C.J."/>
            <person name="Singh A."/>
            <person name="Wilkins M.J."/>
            <person name="Williams K.H."/>
            <person name="Banfield J.F."/>
        </authorList>
    </citation>
    <scope>NUCLEOTIDE SEQUENCE [LARGE SCALE GENOMIC DNA]</scope>
</reference>
<organism evidence="2 3">
    <name type="scientific">Candidatus Roizmanbacteria bacterium GW2011_GWC2_35_12</name>
    <dbReference type="NCBI Taxonomy" id="1618485"/>
    <lineage>
        <taxon>Bacteria</taxon>
        <taxon>Candidatus Roizmaniibacteriota</taxon>
    </lineage>
</organism>
<dbReference type="InterPro" id="IPR013078">
    <property type="entry name" value="His_Pase_superF_clade-1"/>
</dbReference>
<dbReference type="SMART" id="SM00855">
    <property type="entry name" value="PGAM"/>
    <property type="match status" value="1"/>
</dbReference>
<feature type="binding site" evidence="1">
    <location>
        <position position="59"/>
    </location>
    <ligand>
        <name>substrate</name>
    </ligand>
</feature>
<dbReference type="PANTHER" id="PTHR48100">
    <property type="entry name" value="BROAD-SPECIFICITY PHOSPHATASE YOR283W-RELATED"/>
    <property type="match status" value="1"/>
</dbReference>
<dbReference type="CDD" id="cd07067">
    <property type="entry name" value="HP_PGM_like"/>
    <property type="match status" value="1"/>
</dbReference>
<dbReference type="GO" id="GO:0005737">
    <property type="term" value="C:cytoplasm"/>
    <property type="evidence" value="ECO:0007669"/>
    <property type="project" value="TreeGrafter"/>
</dbReference>